<dbReference type="Proteomes" id="UP000265200">
    <property type="component" value="Chromosome 23"/>
</dbReference>
<proteinExistence type="predicted"/>
<reference evidence="1 2" key="2">
    <citation type="submission" date="2017-04" db="EMBL/GenBank/DDBJ databases">
        <title>CpG methylation of centromeres and impact of large insertions on vertebrate speciation.</title>
        <authorList>
            <person name="Ichikawa K."/>
            <person name="Yoshimura J."/>
            <person name="Morishita S."/>
        </authorList>
    </citation>
    <scope>NUCLEOTIDE SEQUENCE</scope>
    <source>
        <strain evidence="1 2">HSOK</strain>
    </source>
</reference>
<evidence type="ECO:0000313" key="1">
    <source>
        <dbReference type="Ensembl" id="ENSORLP00015020774.1"/>
    </source>
</evidence>
<name>A0A3P9ILC6_ORYLA</name>
<dbReference type="AlphaFoldDB" id="A0A3P9ILC6"/>
<protein>
    <recommendedName>
        <fullName evidence="3">Reverse transcriptase domain-containing protein</fullName>
    </recommendedName>
</protein>
<dbReference type="PANTHER" id="PTHR31635:SF196">
    <property type="entry name" value="REVERSE TRANSCRIPTASE DOMAIN-CONTAINING PROTEIN-RELATED"/>
    <property type="match status" value="1"/>
</dbReference>
<evidence type="ECO:0000313" key="2">
    <source>
        <dbReference type="Proteomes" id="UP000265200"/>
    </source>
</evidence>
<accession>A0A3P9ILC6</accession>
<dbReference type="Ensembl" id="ENSORLT00015036153.1">
    <property type="protein sequence ID" value="ENSORLP00015020774.1"/>
    <property type="gene ID" value="ENSORLG00015021942.1"/>
</dbReference>
<sequence>TKRLAPRDLRICEGSYFKRTNMEHNLYADDIFVFAPNSQSSICKTTTLINTFSSVSEYSINWSKSTVLPINCNHLNPSSIKLLTDNISYLLDLFKLNHTQLLKNIEAELRWKTLPFFLIGRVATTKMMILLFSMIPSKPSTIWFQSLDLFISKFIWKGRTPRIRLGLPNFQDYYSANGLLYWWCWTSCPSGAALGPSLAECLSGSASVCGWLAAVWLPNCSGM</sequence>
<organism evidence="1 2">
    <name type="scientific">Oryzias latipes</name>
    <name type="common">Japanese rice fish</name>
    <name type="synonym">Japanese killifish</name>
    <dbReference type="NCBI Taxonomy" id="8090"/>
    <lineage>
        <taxon>Eukaryota</taxon>
        <taxon>Metazoa</taxon>
        <taxon>Chordata</taxon>
        <taxon>Craniata</taxon>
        <taxon>Vertebrata</taxon>
        <taxon>Euteleostomi</taxon>
        <taxon>Actinopterygii</taxon>
        <taxon>Neopterygii</taxon>
        <taxon>Teleostei</taxon>
        <taxon>Neoteleostei</taxon>
        <taxon>Acanthomorphata</taxon>
        <taxon>Ovalentaria</taxon>
        <taxon>Atherinomorphae</taxon>
        <taxon>Beloniformes</taxon>
        <taxon>Adrianichthyidae</taxon>
        <taxon>Oryziinae</taxon>
        <taxon>Oryzias</taxon>
    </lineage>
</organism>
<reference key="1">
    <citation type="journal article" date="2007" name="Nature">
        <title>The medaka draft genome and insights into vertebrate genome evolution.</title>
        <authorList>
            <person name="Kasahara M."/>
            <person name="Naruse K."/>
            <person name="Sasaki S."/>
            <person name="Nakatani Y."/>
            <person name="Qu W."/>
            <person name="Ahsan B."/>
            <person name="Yamada T."/>
            <person name="Nagayasu Y."/>
            <person name="Doi K."/>
            <person name="Kasai Y."/>
            <person name="Jindo T."/>
            <person name="Kobayashi D."/>
            <person name="Shimada A."/>
            <person name="Toyoda A."/>
            <person name="Kuroki Y."/>
            <person name="Fujiyama A."/>
            <person name="Sasaki T."/>
            <person name="Shimizu A."/>
            <person name="Asakawa S."/>
            <person name="Shimizu N."/>
            <person name="Hashimoto S."/>
            <person name="Yang J."/>
            <person name="Lee Y."/>
            <person name="Matsushima K."/>
            <person name="Sugano S."/>
            <person name="Sakaizumi M."/>
            <person name="Narita T."/>
            <person name="Ohishi K."/>
            <person name="Haga S."/>
            <person name="Ohta F."/>
            <person name="Nomoto H."/>
            <person name="Nogata K."/>
            <person name="Morishita T."/>
            <person name="Endo T."/>
            <person name="Shin-I T."/>
            <person name="Takeda H."/>
            <person name="Morishita S."/>
            <person name="Kohara Y."/>
        </authorList>
    </citation>
    <scope>NUCLEOTIDE SEQUENCE [LARGE SCALE GENOMIC DNA]</scope>
    <source>
        <strain>Hd-rR</strain>
    </source>
</reference>
<reference evidence="1" key="3">
    <citation type="submission" date="2025-08" db="UniProtKB">
        <authorList>
            <consortium name="Ensembl"/>
        </authorList>
    </citation>
    <scope>IDENTIFICATION</scope>
    <source>
        <strain evidence="1">HSOK</strain>
    </source>
</reference>
<evidence type="ECO:0008006" key="3">
    <source>
        <dbReference type="Google" id="ProtNLM"/>
    </source>
</evidence>
<dbReference type="PANTHER" id="PTHR31635">
    <property type="entry name" value="REVERSE TRANSCRIPTASE DOMAIN-CONTAINING PROTEIN-RELATED"/>
    <property type="match status" value="1"/>
</dbReference>
<reference evidence="1" key="4">
    <citation type="submission" date="2025-09" db="UniProtKB">
        <authorList>
            <consortium name="Ensembl"/>
        </authorList>
    </citation>
    <scope>IDENTIFICATION</scope>
    <source>
        <strain evidence="1">HSOK</strain>
    </source>
</reference>